<evidence type="ECO:0000313" key="4">
    <source>
        <dbReference type="Proteomes" id="UP000193467"/>
    </source>
</evidence>
<dbReference type="SUPFAM" id="SSF51735">
    <property type="entry name" value="NAD(P)-binding Rossmann-fold domains"/>
    <property type="match status" value="1"/>
</dbReference>
<dbReference type="Pfam" id="PF13561">
    <property type="entry name" value="adh_short_C2"/>
    <property type="match status" value="1"/>
</dbReference>
<dbReference type="GO" id="GO:0016616">
    <property type="term" value="F:oxidoreductase activity, acting on the CH-OH group of donors, NAD or NADP as acceptor"/>
    <property type="evidence" value="ECO:0007669"/>
    <property type="project" value="TreeGrafter"/>
</dbReference>
<keyword evidence="4" id="KW-1185">Reference proteome</keyword>
<dbReference type="PANTHER" id="PTHR42760:SF121">
    <property type="entry name" value="3-OXOACYL-(ACYL-CARRIER-PROTEIN) REDUCTASE"/>
    <property type="match status" value="1"/>
</dbReference>
<dbReference type="PROSITE" id="PS00061">
    <property type="entry name" value="ADH_SHORT"/>
    <property type="match status" value="1"/>
</dbReference>
<dbReference type="GO" id="GO:0048038">
    <property type="term" value="F:quinone binding"/>
    <property type="evidence" value="ECO:0007669"/>
    <property type="project" value="TreeGrafter"/>
</dbReference>
<evidence type="ECO:0000256" key="1">
    <source>
        <dbReference type="ARBA" id="ARBA00006484"/>
    </source>
</evidence>
<comment type="caution">
    <text evidence="3">The sequence shown here is derived from an EMBL/GenBank/DDBJ whole genome shotgun (WGS) entry which is preliminary data.</text>
</comment>
<dbReference type="FunFam" id="3.40.50.720:FF:000084">
    <property type="entry name" value="Short-chain dehydrogenase reductase"/>
    <property type="match status" value="1"/>
</dbReference>
<dbReference type="PRINTS" id="PR00080">
    <property type="entry name" value="SDRFAMILY"/>
</dbReference>
<reference evidence="3 4" key="1">
    <citation type="submission" date="2016-07" db="EMBL/GenBank/DDBJ databases">
        <title>Pervasive Adenine N6-methylation of Active Genes in Fungi.</title>
        <authorList>
            <consortium name="DOE Joint Genome Institute"/>
            <person name="Mondo S.J."/>
            <person name="Dannebaum R.O."/>
            <person name="Kuo R.C."/>
            <person name="Labutti K."/>
            <person name="Haridas S."/>
            <person name="Kuo A."/>
            <person name="Salamov A."/>
            <person name="Ahrendt S.R."/>
            <person name="Lipzen A."/>
            <person name="Sullivan W."/>
            <person name="Andreopoulos W.B."/>
            <person name="Clum A."/>
            <person name="Lindquist E."/>
            <person name="Daum C."/>
            <person name="Ramamoorthy G.K."/>
            <person name="Gryganskyi A."/>
            <person name="Culley D."/>
            <person name="Magnuson J.K."/>
            <person name="James T.Y."/>
            <person name="O'Malley M.A."/>
            <person name="Stajich J.E."/>
            <person name="Spatafora J.W."/>
            <person name="Visel A."/>
            <person name="Grigoriev I.V."/>
        </authorList>
    </citation>
    <scope>NUCLEOTIDE SEQUENCE [LARGE SCALE GENOMIC DNA]</scope>
    <source>
        <strain evidence="3 4">62-1032</strain>
    </source>
</reference>
<accession>A0A1Y2FP88</accession>
<dbReference type="InterPro" id="IPR036291">
    <property type="entry name" value="NAD(P)-bd_dom_sf"/>
</dbReference>
<proteinExistence type="inferred from homology"/>
<organism evidence="3 4">
    <name type="scientific">Leucosporidium creatinivorum</name>
    <dbReference type="NCBI Taxonomy" id="106004"/>
    <lineage>
        <taxon>Eukaryota</taxon>
        <taxon>Fungi</taxon>
        <taxon>Dikarya</taxon>
        <taxon>Basidiomycota</taxon>
        <taxon>Pucciniomycotina</taxon>
        <taxon>Microbotryomycetes</taxon>
        <taxon>Leucosporidiales</taxon>
        <taxon>Leucosporidium</taxon>
    </lineage>
</organism>
<keyword evidence="2" id="KW-0521">NADP</keyword>
<comment type="similarity">
    <text evidence="1">Belongs to the short-chain dehydrogenases/reductases (SDR) family.</text>
</comment>
<dbReference type="InterPro" id="IPR002347">
    <property type="entry name" value="SDR_fam"/>
</dbReference>
<dbReference type="InParanoid" id="A0A1Y2FP88"/>
<sequence>MEANGHPSPVKESNGKVALVTGSSRGIGQAIALRLARDGYDVAINDVSFNEAGIHKVVKQVEALGRRSVGIVGDVSDSAQTDAMVAKVVESLGRLDTAVANAGIAEIKPILETTPEDRRKMLSVNAEGLMNTYISSAKQMIKQGDGGRILGAASIVSYNTFPMLGTYSASKWYVKGFTQVAAKEWAKYGIRVCAYAPGIVDTPMWDKIDLALGKEMGLKPGQARAQYVDGLISMKRLSVPEDVAKLVSFMTSDDAEYITGQTIITDGGCSFA</sequence>
<dbReference type="EMBL" id="MCGR01000016">
    <property type="protein sequence ID" value="ORY85417.1"/>
    <property type="molecule type" value="Genomic_DNA"/>
</dbReference>
<evidence type="ECO:0000313" key="3">
    <source>
        <dbReference type="EMBL" id="ORY85417.1"/>
    </source>
</evidence>
<dbReference type="AlphaFoldDB" id="A0A1Y2FP88"/>
<dbReference type="Gene3D" id="3.40.50.720">
    <property type="entry name" value="NAD(P)-binding Rossmann-like Domain"/>
    <property type="match status" value="1"/>
</dbReference>
<dbReference type="STRING" id="106004.A0A1Y2FP88"/>
<dbReference type="OrthoDB" id="498125at2759"/>
<dbReference type="InterPro" id="IPR020904">
    <property type="entry name" value="Sc_DH/Rdtase_CS"/>
</dbReference>
<dbReference type="PRINTS" id="PR00081">
    <property type="entry name" value="GDHRDH"/>
</dbReference>
<gene>
    <name evidence="3" type="ORF">BCR35DRAFT_339801</name>
</gene>
<dbReference type="PANTHER" id="PTHR42760">
    <property type="entry name" value="SHORT-CHAIN DEHYDROGENASES/REDUCTASES FAMILY MEMBER"/>
    <property type="match status" value="1"/>
</dbReference>
<evidence type="ECO:0000256" key="2">
    <source>
        <dbReference type="ARBA" id="ARBA00022857"/>
    </source>
</evidence>
<name>A0A1Y2FP88_9BASI</name>
<dbReference type="Proteomes" id="UP000193467">
    <property type="component" value="Unassembled WGS sequence"/>
</dbReference>
<dbReference type="GO" id="GO:0006633">
    <property type="term" value="P:fatty acid biosynthetic process"/>
    <property type="evidence" value="ECO:0007669"/>
    <property type="project" value="TreeGrafter"/>
</dbReference>
<protein>
    <submittedName>
        <fullName evidence="3">NAD-P-binding protein</fullName>
    </submittedName>
</protein>